<gene>
    <name evidence="2" type="ORF">DVH24_016570</name>
</gene>
<name>A0A498HQC7_MALDO</name>
<dbReference type="PROSITE" id="PS51257">
    <property type="entry name" value="PROKAR_LIPOPROTEIN"/>
    <property type="match status" value="1"/>
</dbReference>
<dbReference type="EMBL" id="RDQH01000341">
    <property type="protein sequence ID" value="RXH73748.1"/>
    <property type="molecule type" value="Genomic_DNA"/>
</dbReference>
<reference evidence="2 3" key="1">
    <citation type="submission" date="2018-10" db="EMBL/GenBank/DDBJ databases">
        <title>A high-quality apple genome assembly.</title>
        <authorList>
            <person name="Hu J."/>
        </authorList>
    </citation>
    <scope>NUCLEOTIDE SEQUENCE [LARGE SCALE GENOMIC DNA]</scope>
    <source>
        <strain evidence="3">cv. HFTH1</strain>
        <tissue evidence="2">Young leaf</tissue>
    </source>
</reference>
<evidence type="ECO:0000313" key="3">
    <source>
        <dbReference type="Proteomes" id="UP000290289"/>
    </source>
</evidence>
<dbReference type="AlphaFoldDB" id="A0A498HQC7"/>
<feature type="transmembrane region" description="Helical" evidence="1">
    <location>
        <begin position="22"/>
        <end position="42"/>
    </location>
</feature>
<proteinExistence type="predicted"/>
<comment type="caution">
    <text evidence="2">The sequence shown here is derived from an EMBL/GenBank/DDBJ whole genome shotgun (WGS) entry which is preliminary data.</text>
</comment>
<keyword evidence="3" id="KW-1185">Reference proteome</keyword>
<keyword evidence="1" id="KW-0812">Transmembrane</keyword>
<sequence>MICCFRNSLCFQSLLLGCVRNLWVLTVLCLSYFRFCVFYHSFVKKWVVRSGKALRKALATKHPQLKVSRSLTATTLESSLFDIGQRCGAAKSSGIRNLG</sequence>
<accession>A0A498HQC7</accession>
<evidence type="ECO:0000313" key="2">
    <source>
        <dbReference type="EMBL" id="RXH73748.1"/>
    </source>
</evidence>
<organism evidence="2 3">
    <name type="scientific">Malus domestica</name>
    <name type="common">Apple</name>
    <name type="synonym">Pyrus malus</name>
    <dbReference type="NCBI Taxonomy" id="3750"/>
    <lineage>
        <taxon>Eukaryota</taxon>
        <taxon>Viridiplantae</taxon>
        <taxon>Streptophyta</taxon>
        <taxon>Embryophyta</taxon>
        <taxon>Tracheophyta</taxon>
        <taxon>Spermatophyta</taxon>
        <taxon>Magnoliopsida</taxon>
        <taxon>eudicotyledons</taxon>
        <taxon>Gunneridae</taxon>
        <taxon>Pentapetalae</taxon>
        <taxon>rosids</taxon>
        <taxon>fabids</taxon>
        <taxon>Rosales</taxon>
        <taxon>Rosaceae</taxon>
        <taxon>Amygdaloideae</taxon>
        <taxon>Maleae</taxon>
        <taxon>Malus</taxon>
    </lineage>
</organism>
<keyword evidence="1" id="KW-1133">Transmembrane helix</keyword>
<keyword evidence="1" id="KW-0472">Membrane</keyword>
<dbReference type="Proteomes" id="UP000290289">
    <property type="component" value="Chromosome 15"/>
</dbReference>
<protein>
    <submittedName>
        <fullName evidence="2">Uncharacterized protein</fullName>
    </submittedName>
</protein>
<evidence type="ECO:0000256" key="1">
    <source>
        <dbReference type="SAM" id="Phobius"/>
    </source>
</evidence>